<dbReference type="EMBL" id="KL662187">
    <property type="protein sequence ID" value="KFM29127.1"/>
    <property type="molecule type" value="Genomic_DNA"/>
</dbReference>
<proteinExistence type="predicted"/>
<dbReference type="AlphaFoldDB" id="A0A087STS3"/>
<keyword evidence="2" id="KW-1185">Reference proteome</keyword>
<sequence length="113" mass="12619">MPSLARRVAWEAPTFSPGLIRCTSDTISTVPLLILVEMFRAWKKEVWDGSMPVFPAYTVTSLGATRPTRAGAPTLNSWILSRTSFRSPWVKIRPTLPTRWSSSTSHCSLPVRS</sequence>
<dbReference type="GeneID" id="23616874"/>
<dbReference type="Proteomes" id="UP000028924">
    <property type="component" value="Unassembled WGS sequence"/>
</dbReference>
<reference evidence="1 2" key="1">
    <citation type="journal article" date="2014" name="BMC Genomics">
        <title>Oil accumulation mechanisms of the oleaginous microalga Chlorella protothecoides revealed through its genome, transcriptomes, and proteomes.</title>
        <authorList>
            <person name="Gao C."/>
            <person name="Wang Y."/>
            <person name="Shen Y."/>
            <person name="Yan D."/>
            <person name="He X."/>
            <person name="Dai J."/>
            <person name="Wu Q."/>
        </authorList>
    </citation>
    <scope>NUCLEOTIDE SEQUENCE [LARGE SCALE GENOMIC DNA]</scope>
    <source>
        <strain evidence="1 2">0710</strain>
    </source>
</reference>
<dbReference type="eggNOG" id="ENOG502S5H0">
    <property type="taxonomic scope" value="Eukaryota"/>
</dbReference>
<organism evidence="1 2">
    <name type="scientific">Auxenochlorella protothecoides</name>
    <name type="common">Green microalga</name>
    <name type="synonym">Chlorella protothecoides</name>
    <dbReference type="NCBI Taxonomy" id="3075"/>
    <lineage>
        <taxon>Eukaryota</taxon>
        <taxon>Viridiplantae</taxon>
        <taxon>Chlorophyta</taxon>
        <taxon>core chlorophytes</taxon>
        <taxon>Trebouxiophyceae</taxon>
        <taxon>Chlorellales</taxon>
        <taxon>Chlorellaceae</taxon>
        <taxon>Auxenochlorella</taxon>
    </lineage>
</organism>
<dbReference type="OrthoDB" id="4020412at2759"/>
<dbReference type="KEGG" id="apro:F751_5483"/>
<name>A0A087STS3_AUXPR</name>
<protein>
    <submittedName>
        <fullName evidence="1">Uncharacterized protein</fullName>
    </submittedName>
</protein>
<accession>A0A087STS3</accession>
<gene>
    <name evidence="1" type="ORF">F751_5483</name>
</gene>
<dbReference type="RefSeq" id="XP_011402180.1">
    <property type="nucleotide sequence ID" value="XM_011403878.1"/>
</dbReference>
<evidence type="ECO:0000313" key="2">
    <source>
        <dbReference type="Proteomes" id="UP000028924"/>
    </source>
</evidence>
<feature type="non-terminal residue" evidence="1">
    <location>
        <position position="113"/>
    </location>
</feature>
<evidence type="ECO:0000313" key="1">
    <source>
        <dbReference type="EMBL" id="KFM29127.1"/>
    </source>
</evidence>